<dbReference type="EMBL" id="GG745361">
    <property type="protein sequence ID" value="KNE69518.1"/>
    <property type="molecule type" value="Genomic_DNA"/>
</dbReference>
<evidence type="ECO:0000313" key="3">
    <source>
        <dbReference type="EMBL" id="KNE69518.1"/>
    </source>
</evidence>
<dbReference type="PANTHER" id="PTHR11772:SF46">
    <property type="entry name" value="ASPARAGINE SYNTHETASE DOMAIN-CONTAINING PROTEIN"/>
    <property type="match status" value="1"/>
</dbReference>
<dbReference type="Gene3D" id="3.40.50.620">
    <property type="entry name" value="HUPs"/>
    <property type="match status" value="2"/>
</dbReference>
<dbReference type="GO" id="GO:0004066">
    <property type="term" value="F:asparagine synthase (glutamine-hydrolyzing) activity"/>
    <property type="evidence" value="ECO:0007669"/>
    <property type="project" value="InterPro"/>
</dbReference>
<evidence type="ECO:0000256" key="1">
    <source>
        <dbReference type="ARBA" id="ARBA00022741"/>
    </source>
</evidence>
<dbReference type="CDD" id="cd01991">
    <property type="entry name" value="Asn_synthase_B_C"/>
    <property type="match status" value="1"/>
</dbReference>
<name>A0A0L0T3Z3_ALLM3</name>
<evidence type="ECO:0000256" key="2">
    <source>
        <dbReference type="ARBA" id="ARBA00022840"/>
    </source>
</evidence>
<proteinExistence type="predicted"/>
<dbReference type="OMA" id="PMEVVNC"/>
<sequence>MISESRLADLRARLITAIQSGGQVNAIILSGGLDTSILAEVGKDLVGLKYAVTVLTSPDATDAPYATAIAKKLGLEHIVIRYDSPLELIGEKEVLDFAVETLCTFDPMDDGADEIFAGYSFVRSKSNDDLKAYIRHLTTIWRFSAGPLAAKLNIRVVQPYMDAQVVGFALSCDRPDLINMHDGAEHGKYCLRMAFPWVHSAWRGKDPIEVGAGTTVLPKLLAASTPTADLERGIRDAKNQYGITIRDAEHLLYFQHFRAIFLDRPHAPAPETTTELTELTEADARTRRVLPVRHGSDPCRECAYQLQAPTQMFCVVCGAWPARDVPVAKA</sequence>
<dbReference type="OrthoDB" id="409189at2759"/>
<dbReference type="AlphaFoldDB" id="A0A0L0T3Z3"/>
<reference evidence="3 4" key="1">
    <citation type="submission" date="2009-11" db="EMBL/GenBank/DDBJ databases">
        <title>Annotation of Allomyces macrogynus ATCC 38327.</title>
        <authorList>
            <consortium name="The Broad Institute Genome Sequencing Platform"/>
            <person name="Russ C."/>
            <person name="Cuomo C."/>
            <person name="Burger G."/>
            <person name="Gray M.W."/>
            <person name="Holland P.W.H."/>
            <person name="King N."/>
            <person name="Lang F.B.F."/>
            <person name="Roger A.J."/>
            <person name="Ruiz-Trillo I."/>
            <person name="Young S.K."/>
            <person name="Zeng Q."/>
            <person name="Gargeya S."/>
            <person name="Fitzgerald M."/>
            <person name="Haas B."/>
            <person name="Abouelleil A."/>
            <person name="Alvarado L."/>
            <person name="Arachchi H.M."/>
            <person name="Berlin A."/>
            <person name="Chapman S.B."/>
            <person name="Gearin G."/>
            <person name="Goldberg J."/>
            <person name="Griggs A."/>
            <person name="Gujja S."/>
            <person name="Hansen M."/>
            <person name="Heiman D."/>
            <person name="Howarth C."/>
            <person name="Larimer J."/>
            <person name="Lui A."/>
            <person name="MacDonald P.J.P."/>
            <person name="McCowen C."/>
            <person name="Montmayeur A."/>
            <person name="Murphy C."/>
            <person name="Neiman D."/>
            <person name="Pearson M."/>
            <person name="Priest M."/>
            <person name="Roberts A."/>
            <person name="Saif S."/>
            <person name="Shea T."/>
            <person name="Sisk P."/>
            <person name="Stolte C."/>
            <person name="Sykes S."/>
            <person name="Wortman J."/>
            <person name="Nusbaum C."/>
            <person name="Birren B."/>
        </authorList>
    </citation>
    <scope>NUCLEOTIDE SEQUENCE [LARGE SCALE GENOMIC DNA]</scope>
    <source>
        <strain evidence="3 4">ATCC 38327</strain>
    </source>
</reference>
<keyword evidence="1" id="KW-0547">Nucleotide-binding</keyword>
<keyword evidence="2" id="KW-0067">ATP-binding</keyword>
<keyword evidence="4" id="KW-1185">Reference proteome</keyword>
<dbReference type="InterPro" id="IPR001962">
    <property type="entry name" value="Asn_synthase"/>
</dbReference>
<organism evidence="3 4">
    <name type="scientific">Allomyces macrogynus (strain ATCC 38327)</name>
    <name type="common">Allomyces javanicus var. macrogynus</name>
    <dbReference type="NCBI Taxonomy" id="578462"/>
    <lineage>
        <taxon>Eukaryota</taxon>
        <taxon>Fungi</taxon>
        <taxon>Fungi incertae sedis</taxon>
        <taxon>Blastocladiomycota</taxon>
        <taxon>Blastocladiomycetes</taxon>
        <taxon>Blastocladiales</taxon>
        <taxon>Blastocladiaceae</taxon>
        <taxon>Allomyces</taxon>
    </lineage>
</organism>
<dbReference type="InterPro" id="IPR014729">
    <property type="entry name" value="Rossmann-like_a/b/a_fold"/>
</dbReference>
<protein>
    <submittedName>
        <fullName evidence="3">Uncharacterized protein</fullName>
    </submittedName>
</protein>
<dbReference type="GO" id="GO:0005829">
    <property type="term" value="C:cytosol"/>
    <property type="evidence" value="ECO:0007669"/>
    <property type="project" value="TreeGrafter"/>
</dbReference>
<evidence type="ECO:0000313" key="4">
    <source>
        <dbReference type="Proteomes" id="UP000054350"/>
    </source>
</evidence>
<reference evidence="4" key="2">
    <citation type="submission" date="2009-11" db="EMBL/GenBank/DDBJ databases">
        <title>The Genome Sequence of Allomyces macrogynus strain ATCC 38327.</title>
        <authorList>
            <consortium name="The Broad Institute Genome Sequencing Platform"/>
            <person name="Russ C."/>
            <person name="Cuomo C."/>
            <person name="Shea T."/>
            <person name="Young S.K."/>
            <person name="Zeng Q."/>
            <person name="Koehrsen M."/>
            <person name="Haas B."/>
            <person name="Borodovsky M."/>
            <person name="Guigo R."/>
            <person name="Alvarado L."/>
            <person name="Berlin A."/>
            <person name="Borenstein D."/>
            <person name="Chen Z."/>
            <person name="Engels R."/>
            <person name="Freedman E."/>
            <person name="Gellesch M."/>
            <person name="Goldberg J."/>
            <person name="Griggs A."/>
            <person name="Gujja S."/>
            <person name="Heiman D."/>
            <person name="Hepburn T."/>
            <person name="Howarth C."/>
            <person name="Jen D."/>
            <person name="Larson L."/>
            <person name="Lewis B."/>
            <person name="Mehta T."/>
            <person name="Park D."/>
            <person name="Pearson M."/>
            <person name="Roberts A."/>
            <person name="Saif S."/>
            <person name="Shenoy N."/>
            <person name="Sisk P."/>
            <person name="Stolte C."/>
            <person name="Sykes S."/>
            <person name="Walk T."/>
            <person name="White J."/>
            <person name="Yandava C."/>
            <person name="Burger G."/>
            <person name="Gray M.W."/>
            <person name="Holland P.W.H."/>
            <person name="King N."/>
            <person name="Lang F.B.F."/>
            <person name="Roger A.J."/>
            <person name="Ruiz-Trillo I."/>
            <person name="Lander E."/>
            <person name="Nusbaum C."/>
        </authorList>
    </citation>
    <scope>NUCLEOTIDE SEQUENCE [LARGE SCALE GENOMIC DNA]</scope>
    <source>
        <strain evidence="4">ATCC 38327</strain>
    </source>
</reference>
<accession>A0A0L0T3Z3</accession>
<dbReference type="InterPro" id="IPR050795">
    <property type="entry name" value="Asn_Synthetase"/>
</dbReference>
<gene>
    <name evidence="3" type="ORF">AMAG_19986</name>
</gene>
<dbReference type="VEuPathDB" id="FungiDB:AMAG_19986"/>
<dbReference type="GO" id="GO:0005524">
    <property type="term" value="F:ATP binding"/>
    <property type="evidence" value="ECO:0007669"/>
    <property type="project" value="UniProtKB-KW"/>
</dbReference>
<dbReference type="SUPFAM" id="SSF52402">
    <property type="entry name" value="Adenine nucleotide alpha hydrolases-like"/>
    <property type="match status" value="1"/>
</dbReference>
<dbReference type="GO" id="GO:0006529">
    <property type="term" value="P:asparagine biosynthetic process"/>
    <property type="evidence" value="ECO:0007669"/>
    <property type="project" value="InterPro"/>
</dbReference>
<dbReference type="PANTHER" id="PTHR11772">
    <property type="entry name" value="ASPARAGINE SYNTHETASE"/>
    <property type="match status" value="1"/>
</dbReference>
<dbReference type="Proteomes" id="UP000054350">
    <property type="component" value="Unassembled WGS sequence"/>
</dbReference>
<dbReference type="eggNOG" id="KOG0571">
    <property type="taxonomic scope" value="Eukaryota"/>
</dbReference>
<dbReference type="STRING" id="578462.A0A0L0T3Z3"/>